<dbReference type="InterPro" id="IPR013087">
    <property type="entry name" value="Znf_C2H2_type"/>
</dbReference>
<dbReference type="SMART" id="SM00355">
    <property type="entry name" value="ZnF_C2H2"/>
    <property type="match status" value="3"/>
</dbReference>
<dbReference type="Proteomes" id="UP000054217">
    <property type="component" value="Unassembled WGS sequence"/>
</dbReference>
<proteinExistence type="predicted"/>
<keyword evidence="3" id="KW-1185">Reference proteome</keyword>
<dbReference type="EMBL" id="KN831959">
    <property type="protein sequence ID" value="KIO07762.1"/>
    <property type="molecule type" value="Genomic_DNA"/>
</dbReference>
<feature type="domain" description="C2H2-type" evidence="1">
    <location>
        <begin position="101"/>
        <end position="124"/>
    </location>
</feature>
<evidence type="ECO:0000259" key="1">
    <source>
        <dbReference type="PROSITE" id="PS00028"/>
    </source>
</evidence>
<name>A0A0C3KDS6_PISTI</name>
<dbReference type="AlphaFoldDB" id="A0A0C3KDS6"/>
<dbReference type="InParanoid" id="A0A0C3KDS6"/>
<dbReference type="HOGENOM" id="CLU_089025_0_0_1"/>
<protein>
    <recommendedName>
        <fullName evidence="1">C2H2-type domain-containing protein</fullName>
    </recommendedName>
</protein>
<gene>
    <name evidence="2" type="ORF">M404DRAFT_997907</name>
</gene>
<reference evidence="2 3" key="1">
    <citation type="submission" date="2014-04" db="EMBL/GenBank/DDBJ databases">
        <authorList>
            <consortium name="DOE Joint Genome Institute"/>
            <person name="Kuo A."/>
            <person name="Kohler A."/>
            <person name="Costa M.D."/>
            <person name="Nagy L.G."/>
            <person name="Floudas D."/>
            <person name="Copeland A."/>
            <person name="Barry K.W."/>
            <person name="Cichocki N."/>
            <person name="Veneault-Fourrey C."/>
            <person name="LaButti K."/>
            <person name="Lindquist E.A."/>
            <person name="Lipzen A."/>
            <person name="Lundell T."/>
            <person name="Morin E."/>
            <person name="Murat C."/>
            <person name="Sun H."/>
            <person name="Tunlid A."/>
            <person name="Henrissat B."/>
            <person name="Grigoriev I.V."/>
            <person name="Hibbett D.S."/>
            <person name="Martin F."/>
            <person name="Nordberg H.P."/>
            <person name="Cantor M.N."/>
            <person name="Hua S.X."/>
        </authorList>
    </citation>
    <scope>NUCLEOTIDE SEQUENCE [LARGE SCALE GENOMIC DNA]</scope>
    <source>
        <strain evidence="2 3">Marx 270</strain>
    </source>
</reference>
<reference evidence="3" key="2">
    <citation type="submission" date="2015-01" db="EMBL/GenBank/DDBJ databases">
        <title>Evolutionary Origins and Diversification of the Mycorrhizal Mutualists.</title>
        <authorList>
            <consortium name="DOE Joint Genome Institute"/>
            <consortium name="Mycorrhizal Genomics Consortium"/>
            <person name="Kohler A."/>
            <person name="Kuo A."/>
            <person name="Nagy L.G."/>
            <person name="Floudas D."/>
            <person name="Copeland A."/>
            <person name="Barry K.W."/>
            <person name="Cichocki N."/>
            <person name="Veneault-Fourrey C."/>
            <person name="LaButti K."/>
            <person name="Lindquist E.A."/>
            <person name="Lipzen A."/>
            <person name="Lundell T."/>
            <person name="Morin E."/>
            <person name="Murat C."/>
            <person name="Riley R."/>
            <person name="Ohm R."/>
            <person name="Sun H."/>
            <person name="Tunlid A."/>
            <person name="Henrissat B."/>
            <person name="Grigoriev I.V."/>
            <person name="Hibbett D.S."/>
            <person name="Martin F."/>
        </authorList>
    </citation>
    <scope>NUCLEOTIDE SEQUENCE [LARGE SCALE GENOMIC DNA]</scope>
    <source>
        <strain evidence="3">Marx 270</strain>
    </source>
</reference>
<dbReference type="STRING" id="870435.A0A0C3KDS6"/>
<dbReference type="OrthoDB" id="2576496at2759"/>
<dbReference type="PROSITE" id="PS00028">
    <property type="entry name" value="ZINC_FINGER_C2H2_1"/>
    <property type="match status" value="1"/>
</dbReference>
<accession>A0A0C3KDS6</accession>
<sequence length="282" mass="31493">MSTSTEVLVEPLRFLLSRDELLALACNAIKPTPCEWEGCQIVLNSWQTLLKHLLRHCAYVSQQDGMYHCKFSRCAGRLHSSRHALKSHVELSHLSRVSLPCPIQGCNAEFVRVPLLETHFEEVHRKDFGDHVPAHAIVHQATPAIPTTLVPPLPPLSLVVPSYTMMVSVTCSKRRAGQTSLNGTSRLPRKWSRLNAQDDSDEDENHNDIVFNDLPSVQLRKGSVDPVTVEVSKKSLDVHAQLSRPQPVISPPISTDDVPDSILYPTFSRRVDKLVADGILKR</sequence>
<evidence type="ECO:0000313" key="2">
    <source>
        <dbReference type="EMBL" id="KIO07762.1"/>
    </source>
</evidence>
<evidence type="ECO:0000313" key="3">
    <source>
        <dbReference type="Proteomes" id="UP000054217"/>
    </source>
</evidence>
<organism evidence="2 3">
    <name type="scientific">Pisolithus tinctorius Marx 270</name>
    <dbReference type="NCBI Taxonomy" id="870435"/>
    <lineage>
        <taxon>Eukaryota</taxon>
        <taxon>Fungi</taxon>
        <taxon>Dikarya</taxon>
        <taxon>Basidiomycota</taxon>
        <taxon>Agaricomycotina</taxon>
        <taxon>Agaricomycetes</taxon>
        <taxon>Agaricomycetidae</taxon>
        <taxon>Boletales</taxon>
        <taxon>Sclerodermatineae</taxon>
        <taxon>Pisolithaceae</taxon>
        <taxon>Pisolithus</taxon>
    </lineage>
</organism>